<feature type="region of interest" description="Disordered" evidence="1">
    <location>
        <begin position="331"/>
        <end position="396"/>
    </location>
</feature>
<dbReference type="AlphaFoldDB" id="A0A0G4I547"/>
<name>A0A0G4I547_9ALVE</name>
<feature type="region of interest" description="Disordered" evidence="1">
    <location>
        <begin position="569"/>
        <end position="588"/>
    </location>
</feature>
<dbReference type="EMBL" id="CDMZ01005131">
    <property type="protein sequence ID" value="CEM52076.1"/>
    <property type="molecule type" value="Genomic_DNA"/>
</dbReference>
<accession>A0A0G4I547</accession>
<feature type="region of interest" description="Disordered" evidence="1">
    <location>
        <begin position="526"/>
        <end position="553"/>
    </location>
</feature>
<reference evidence="2" key="1">
    <citation type="submission" date="2014-11" db="EMBL/GenBank/DDBJ databases">
        <authorList>
            <person name="Otto D Thomas"/>
            <person name="Naeem Raeece"/>
        </authorList>
    </citation>
    <scope>NUCLEOTIDE SEQUENCE</scope>
</reference>
<gene>
    <name evidence="2" type="ORF">Cvel_11053</name>
</gene>
<organism evidence="2">
    <name type="scientific">Chromera velia CCMP2878</name>
    <dbReference type="NCBI Taxonomy" id="1169474"/>
    <lineage>
        <taxon>Eukaryota</taxon>
        <taxon>Sar</taxon>
        <taxon>Alveolata</taxon>
        <taxon>Colpodellida</taxon>
        <taxon>Chromeraceae</taxon>
        <taxon>Chromera</taxon>
    </lineage>
</organism>
<evidence type="ECO:0000313" key="2">
    <source>
        <dbReference type="EMBL" id="CEM52076.1"/>
    </source>
</evidence>
<proteinExistence type="predicted"/>
<dbReference type="PhylomeDB" id="A0A0G4I547"/>
<sequence>MEGMAEGGWEVSFGGKFGQEVEGLKGKDEGAAQRVIKMVTNGEVHHLLVPPTASKWRELGFSELPPLLLTELVLPRLSCTTSQVASAGCPFWLAEYISFHREWRGKPGAKYLVYSCTGGIQWCGGIGDRLNGILFLLRIANFSRRVLLIDWDKPFRLEHFMEPVAFDWRVTPDISPTVYAEPRRWATNVDLCWHTSCEFRVPSAESTPDGAGWQVIDLQRKDLEKEFAEVPAVAFVTTNPAPVRPIGVEAPPTGSAYIRCLAQATMRFSSAVLQNAEKHERRVFAELSDVQTATKGPSHSGSIGNSSAAAVSGRSAVSFAALHLRLGGSAGEKRDANREERFGRRSDEEVATDSLHRVRQTLRESSSDPMQLQKETEKAGSSMAQEGGEASEQDPKLIVVSDSPWLQSQLERGRWPGCITTGLPAVHVDKVRPRRAEDLLPTFVELAILSRSSRLFWGPSGFAVWAAAFGTQPLSRVQIDAAKEAAAAKEQGEKSDYGLRMGFRKEENGMVATFAAVCLEPSEKGLQNSLPVPSRANDRSQVSGHPDAPERSHLRDLIATSENRTKISAESAVGGALPEGQRTSMLHV</sequence>
<dbReference type="VEuPathDB" id="CryptoDB:Cvel_11053"/>
<feature type="compositionally biased region" description="Basic and acidic residues" evidence="1">
    <location>
        <begin position="331"/>
        <end position="348"/>
    </location>
</feature>
<protein>
    <submittedName>
        <fullName evidence="2">Uncharacterized protein</fullName>
    </submittedName>
</protein>
<evidence type="ECO:0000256" key="1">
    <source>
        <dbReference type="SAM" id="MobiDB-lite"/>
    </source>
</evidence>